<dbReference type="SUPFAM" id="SSF56235">
    <property type="entry name" value="N-terminal nucleophile aminohydrolases (Ntn hydrolases)"/>
    <property type="match status" value="1"/>
</dbReference>
<gene>
    <name evidence="6" type="ORF">HNR48_002779</name>
</gene>
<protein>
    <submittedName>
        <fullName evidence="6">Acyl-homoserine-lactone acylase</fullName>
        <ecNumber evidence="6">3.5.1.97</ecNumber>
    </submittedName>
</protein>
<keyword evidence="3 6" id="KW-0378">Hydrolase</keyword>
<proteinExistence type="inferred from homology"/>
<dbReference type="PIRSF" id="PIRSF001227">
    <property type="entry name" value="Pen_acylase"/>
    <property type="match status" value="1"/>
</dbReference>
<dbReference type="Gene3D" id="2.30.120.10">
    <property type="match status" value="1"/>
</dbReference>
<dbReference type="Gene3D" id="3.60.20.10">
    <property type="entry name" value="Glutamine Phosphoribosylpyrophosphate, subunit 1, domain 1"/>
    <property type="match status" value="1"/>
</dbReference>
<name>A0A7X0JVD1_9GAMM</name>
<dbReference type="InterPro" id="IPR023343">
    <property type="entry name" value="Penicillin_amidase_dom1"/>
</dbReference>
<evidence type="ECO:0000256" key="5">
    <source>
        <dbReference type="PIRSR" id="PIRSR001227-1"/>
    </source>
</evidence>
<dbReference type="PANTHER" id="PTHR34218:SF3">
    <property type="entry name" value="ACYL-HOMOSERINE LACTONE ACYLASE PVDQ"/>
    <property type="match status" value="1"/>
</dbReference>
<dbReference type="EMBL" id="JACHHT010000002">
    <property type="protein sequence ID" value="MBB6522494.1"/>
    <property type="molecule type" value="Genomic_DNA"/>
</dbReference>
<dbReference type="InParanoid" id="A0A7X0JVD1"/>
<dbReference type="Gene3D" id="1.10.439.10">
    <property type="entry name" value="Penicillin Amidohydrolase, domain 1"/>
    <property type="match status" value="1"/>
</dbReference>
<dbReference type="PROSITE" id="PS51257">
    <property type="entry name" value="PROKAR_LIPOPROTEIN"/>
    <property type="match status" value="1"/>
</dbReference>
<comment type="caution">
    <text evidence="6">The sequence shown here is derived from an EMBL/GenBank/DDBJ whole genome shotgun (WGS) entry which is preliminary data.</text>
</comment>
<dbReference type="PANTHER" id="PTHR34218">
    <property type="entry name" value="PEPTIDASE S45 PENICILLIN AMIDASE"/>
    <property type="match status" value="1"/>
</dbReference>
<reference evidence="6 7" key="1">
    <citation type="submission" date="2020-08" db="EMBL/GenBank/DDBJ databases">
        <title>Genomic Encyclopedia of Type Strains, Phase IV (KMG-IV): sequencing the most valuable type-strain genomes for metagenomic binning, comparative biology and taxonomic classification.</title>
        <authorList>
            <person name="Goeker M."/>
        </authorList>
    </citation>
    <scope>NUCLEOTIDE SEQUENCE [LARGE SCALE GENOMIC DNA]</scope>
    <source>
        <strain evidence="6 7">DSM 22368</strain>
    </source>
</reference>
<evidence type="ECO:0000256" key="2">
    <source>
        <dbReference type="ARBA" id="ARBA00022729"/>
    </source>
</evidence>
<dbReference type="InterPro" id="IPR043147">
    <property type="entry name" value="Penicillin_amidase_A-knob"/>
</dbReference>
<dbReference type="AlphaFoldDB" id="A0A7X0JVD1"/>
<feature type="active site" description="Nucleophile" evidence="5">
    <location>
        <position position="255"/>
    </location>
</feature>
<dbReference type="InterPro" id="IPR029055">
    <property type="entry name" value="Ntn_hydrolases_N"/>
</dbReference>
<evidence type="ECO:0000313" key="7">
    <source>
        <dbReference type="Proteomes" id="UP000528457"/>
    </source>
</evidence>
<organism evidence="6 7">
    <name type="scientific">Pseudoteredinibacter isoporae</name>
    <dbReference type="NCBI Taxonomy" id="570281"/>
    <lineage>
        <taxon>Bacteria</taxon>
        <taxon>Pseudomonadati</taxon>
        <taxon>Pseudomonadota</taxon>
        <taxon>Gammaproteobacteria</taxon>
        <taxon>Cellvibrionales</taxon>
        <taxon>Cellvibrionaceae</taxon>
        <taxon>Pseudoteredinibacter</taxon>
    </lineage>
</organism>
<dbReference type="GO" id="GO:0017000">
    <property type="term" value="P:antibiotic biosynthetic process"/>
    <property type="evidence" value="ECO:0007669"/>
    <property type="project" value="InterPro"/>
</dbReference>
<evidence type="ECO:0000256" key="1">
    <source>
        <dbReference type="ARBA" id="ARBA00006586"/>
    </source>
</evidence>
<dbReference type="GO" id="GO:0016811">
    <property type="term" value="F:hydrolase activity, acting on carbon-nitrogen (but not peptide) bonds, in linear amides"/>
    <property type="evidence" value="ECO:0007669"/>
    <property type="project" value="InterPro"/>
</dbReference>
<accession>A0A7X0JVD1</accession>
<dbReference type="RefSeq" id="WP_166845786.1">
    <property type="nucleotide sequence ID" value="NZ_JAAONY010000002.1"/>
</dbReference>
<dbReference type="Pfam" id="PF01804">
    <property type="entry name" value="Penicil_amidase"/>
    <property type="match status" value="1"/>
</dbReference>
<keyword evidence="7" id="KW-1185">Reference proteome</keyword>
<evidence type="ECO:0000256" key="4">
    <source>
        <dbReference type="ARBA" id="ARBA00023145"/>
    </source>
</evidence>
<keyword evidence="2" id="KW-0732">Signal</keyword>
<dbReference type="InterPro" id="IPR014395">
    <property type="entry name" value="Pen/GL7ACA/AHL_acylase"/>
</dbReference>
<keyword evidence="4" id="KW-0865">Zymogen</keyword>
<evidence type="ECO:0000256" key="3">
    <source>
        <dbReference type="ARBA" id="ARBA00022801"/>
    </source>
</evidence>
<dbReference type="InterPro" id="IPR002692">
    <property type="entry name" value="S45"/>
</dbReference>
<dbReference type="Gene3D" id="1.10.1400.10">
    <property type="match status" value="1"/>
</dbReference>
<dbReference type="InterPro" id="IPR043146">
    <property type="entry name" value="Penicillin_amidase_N_B-knob"/>
</dbReference>
<evidence type="ECO:0000313" key="6">
    <source>
        <dbReference type="EMBL" id="MBB6522494.1"/>
    </source>
</evidence>
<comment type="similarity">
    <text evidence="1">Belongs to the peptidase S45 family.</text>
</comment>
<dbReference type="EC" id="3.5.1.97" evidence="6"/>
<sequence length="868" mass="95372">MPKRLISTIANLPKRSTMKTALIPVSILGFACLSACSPSSETNKETAKDTTAATPAKAEQFDYSADVHLDKYGVPHIVAKDYSSLGYATGYMQARENLCTLAEQIRNVRGESARYLGAGPKHKYVLSDIAYHSLNLVQRAQQLYPQLDPAMQDLLRGYTDGFNNNLAERNSPEEYPSPCRGADWVSPVKVEELLAYHMDLAMLSSSRAFIPAIASAKPPKAPKTEEGIAGGEEKVAFHNPELNAEHVFTSKGIGSNGWALGKDKVSGANSLLMANPHFPYDGELRFYQQHLTIPGELNIAGVGMIGLPGVSIGFNENLGWTHTVSQSKRFTLYQLELDPNNPMRYRYGDDYRDIVSHTVTVDVKQGDGQVQTQEHKVYGSHFGPIVNLASLSPNLGWNPKSAISLRDANLDNTGMLSHWVAMAKASSPEEFLKAFEDHRSIPWVNTMMAAKDGRVLYIDGTQTPKLSEQAEGYWRKASQSPKLAGIWRDGAGAILLPGNDPAYEWQATEGARQSGLMPINEAPKALRSDYVFNANSSHWLSHLEEPLEGFSIVYGPEKTHRSPRTRFNALLISNRSAKKPAGDDNLFDIEELKAVFTGNESLFGQQLLADLVARCQAAPQQNIGEESYDLSAACQALANWDGRYLLESRGAHLMREFLAEFRVPGHRDLSDKLFANAFDPAKPAMTPGALAPAGEEQDHILLALARAAKRLDDNGVAPDAKLGDIQYIAKAKGLAPIPVTGAYSWEGIFNYSQGRTRNRGLSELALADVGTPASKQPFSPLRKRQTENGSEAAYPVNYGSSFVMALQFTEQGPQGDMFLSYGQSHDPQSPHFVDQSKMFSQQQWRPIELLGENLPSVEFKLRANKPEA</sequence>
<dbReference type="Proteomes" id="UP000528457">
    <property type="component" value="Unassembled WGS sequence"/>
</dbReference>